<dbReference type="InterPro" id="IPR018120">
    <property type="entry name" value="Glyco_hydro_1_AS"/>
</dbReference>
<keyword evidence="7" id="KW-0732">Signal</keyword>
<dbReference type="PROSITE" id="PS00572">
    <property type="entry name" value="GLYCOSYL_HYDROL_F1_1"/>
    <property type="match status" value="1"/>
</dbReference>
<evidence type="ECO:0000256" key="4">
    <source>
        <dbReference type="ARBA" id="ARBA00023295"/>
    </source>
</evidence>
<evidence type="ECO:0000256" key="2">
    <source>
        <dbReference type="ARBA" id="ARBA00012744"/>
    </source>
</evidence>
<dbReference type="PANTHER" id="PTHR10353">
    <property type="entry name" value="GLYCOSYL HYDROLASE"/>
    <property type="match status" value="1"/>
</dbReference>
<dbReference type="GO" id="GO:0005975">
    <property type="term" value="P:carbohydrate metabolic process"/>
    <property type="evidence" value="ECO:0007669"/>
    <property type="project" value="InterPro"/>
</dbReference>
<reference evidence="8 9" key="1">
    <citation type="journal article" date="2011" name="Cell">
        <title>The monarch butterfly genome yields insights into long-distance migration.</title>
        <authorList>
            <person name="Zhan S."/>
            <person name="Merlin C."/>
            <person name="Boore J.L."/>
            <person name="Reppert S.M."/>
        </authorList>
    </citation>
    <scope>NUCLEOTIDE SEQUENCE [LARGE SCALE GENOMIC DNA]</scope>
    <source>
        <strain evidence="8">F-2</strain>
    </source>
</reference>
<evidence type="ECO:0000256" key="3">
    <source>
        <dbReference type="ARBA" id="ARBA00022801"/>
    </source>
</evidence>
<sequence length="423" mass="49747">MFGAVRLVFLAFILAVLANSKKISRHEARKIPDHLLFGAATASYQIEGTWNEDGKSENIWDRVSHREPCVVDNCDTGDLADDSYHQYKRDVEMMRELGLDFYRFSLSWTRILPTSFPDQINEKGVQYYNNLINEMLKYNIQPMVTLYHWDLPQKLQDLGGWTNPHIVDWFTDYSRVVFQLFGDRVKYWWGLYANPIFSEFGDYPAVMKDRIAAKSKKQGFPRSRLPQFTPEEIDLIKGSSDFIGLNHYTTNIVYRNESVYGYYSSPSFYDDIEVISYQDSSWESAASNWLKSVPWGFYKLLTKIREDYNNPPVFITENGFSTRGGLIDDDRVKYYRTYIDAMLDAIEDGSDIRVYAAWSLMDNFEWMRGYSERFGLYEVDYESPDRTRTPRKSAYVYKEMLRTRTLDYHYEPDMSLGMNVDDN</sequence>
<keyword evidence="9" id="KW-1185">Reference proteome</keyword>
<gene>
    <name evidence="8" type="ORF">KGM_201333</name>
</gene>
<dbReference type="PANTHER" id="PTHR10353:SF36">
    <property type="entry name" value="LP05116P"/>
    <property type="match status" value="1"/>
</dbReference>
<dbReference type="InterPro" id="IPR001360">
    <property type="entry name" value="Glyco_hydro_1"/>
</dbReference>
<evidence type="ECO:0000256" key="5">
    <source>
        <dbReference type="PROSITE-ProRule" id="PRU10055"/>
    </source>
</evidence>
<dbReference type="Proteomes" id="UP000007151">
    <property type="component" value="Unassembled WGS sequence"/>
</dbReference>
<evidence type="ECO:0000313" key="9">
    <source>
        <dbReference type="Proteomes" id="UP000007151"/>
    </source>
</evidence>
<dbReference type="GO" id="GO:0008422">
    <property type="term" value="F:beta-glucosidase activity"/>
    <property type="evidence" value="ECO:0007669"/>
    <property type="project" value="TreeGrafter"/>
</dbReference>
<comment type="caution">
    <text evidence="8">The sequence shown here is derived from an EMBL/GenBank/DDBJ whole genome shotgun (WGS) entry which is preliminary data.</text>
</comment>
<accession>A0A212EXF7</accession>
<comment type="similarity">
    <text evidence="1 6">Belongs to the glycosyl hydrolase 1 family.</text>
</comment>
<dbReference type="FunCoup" id="A0A212EXF7">
    <property type="interactions" value="2"/>
</dbReference>
<evidence type="ECO:0000256" key="6">
    <source>
        <dbReference type="RuleBase" id="RU003690"/>
    </source>
</evidence>
<dbReference type="Pfam" id="PF00232">
    <property type="entry name" value="Glyco_hydro_1"/>
    <property type="match status" value="2"/>
</dbReference>
<dbReference type="Gene3D" id="3.20.20.80">
    <property type="entry name" value="Glycosidases"/>
    <property type="match status" value="2"/>
</dbReference>
<protein>
    <recommendedName>
        <fullName evidence="2">beta-glucosidase</fullName>
        <ecNumber evidence="2">3.2.1.21</ecNumber>
    </recommendedName>
</protein>
<evidence type="ECO:0000256" key="7">
    <source>
        <dbReference type="SAM" id="SignalP"/>
    </source>
</evidence>
<name>A0A212EXF7_DANPL</name>
<feature type="signal peptide" evidence="7">
    <location>
        <begin position="1"/>
        <end position="18"/>
    </location>
</feature>
<evidence type="ECO:0000256" key="1">
    <source>
        <dbReference type="ARBA" id="ARBA00010838"/>
    </source>
</evidence>
<dbReference type="AlphaFoldDB" id="A0A212EXF7"/>
<dbReference type="InterPro" id="IPR017853">
    <property type="entry name" value="GH"/>
</dbReference>
<keyword evidence="4" id="KW-0326">Glycosidase</keyword>
<dbReference type="InParanoid" id="A0A212EXF7"/>
<dbReference type="EMBL" id="AGBW02011758">
    <property type="protein sequence ID" value="OWR46179.1"/>
    <property type="molecule type" value="Genomic_DNA"/>
</dbReference>
<dbReference type="SUPFAM" id="SSF51445">
    <property type="entry name" value="(Trans)glycosidases"/>
    <property type="match status" value="1"/>
</dbReference>
<feature type="chain" id="PRO_5012148793" description="beta-glucosidase" evidence="7">
    <location>
        <begin position="19"/>
        <end position="423"/>
    </location>
</feature>
<keyword evidence="3 8" id="KW-0378">Hydrolase</keyword>
<evidence type="ECO:0000313" key="8">
    <source>
        <dbReference type="EMBL" id="OWR46179.1"/>
    </source>
</evidence>
<organism evidence="8 9">
    <name type="scientific">Danaus plexippus plexippus</name>
    <dbReference type="NCBI Taxonomy" id="278856"/>
    <lineage>
        <taxon>Eukaryota</taxon>
        <taxon>Metazoa</taxon>
        <taxon>Ecdysozoa</taxon>
        <taxon>Arthropoda</taxon>
        <taxon>Hexapoda</taxon>
        <taxon>Insecta</taxon>
        <taxon>Pterygota</taxon>
        <taxon>Neoptera</taxon>
        <taxon>Endopterygota</taxon>
        <taxon>Lepidoptera</taxon>
        <taxon>Glossata</taxon>
        <taxon>Ditrysia</taxon>
        <taxon>Papilionoidea</taxon>
        <taxon>Nymphalidae</taxon>
        <taxon>Danainae</taxon>
        <taxon>Danaini</taxon>
        <taxon>Danaina</taxon>
        <taxon>Danaus</taxon>
        <taxon>Danaus</taxon>
    </lineage>
</organism>
<dbReference type="PRINTS" id="PR00131">
    <property type="entry name" value="GLHYDRLASE1"/>
</dbReference>
<dbReference type="KEGG" id="dpl:KGM_201333"/>
<feature type="active site" description="Nucleophile" evidence="5">
    <location>
        <position position="317"/>
    </location>
</feature>
<dbReference type="EC" id="3.2.1.21" evidence="2"/>
<proteinExistence type="inferred from homology"/>